<dbReference type="GeneID" id="37222765"/>
<proteinExistence type="predicted"/>
<reference evidence="1 2" key="1">
    <citation type="submission" date="2018-02" db="EMBL/GenBank/DDBJ databases">
        <title>The genomes of Aspergillus section Nigri reveals drivers in fungal speciation.</title>
        <authorList>
            <consortium name="DOE Joint Genome Institute"/>
            <person name="Vesth T.C."/>
            <person name="Nybo J."/>
            <person name="Theobald S."/>
            <person name="Brandl J."/>
            <person name="Frisvad J.C."/>
            <person name="Nielsen K.F."/>
            <person name="Lyhne E.K."/>
            <person name="Kogle M.E."/>
            <person name="Kuo A."/>
            <person name="Riley R."/>
            <person name="Clum A."/>
            <person name="Nolan M."/>
            <person name="Lipzen A."/>
            <person name="Salamov A."/>
            <person name="Henrissat B."/>
            <person name="Wiebenga A."/>
            <person name="De vries R.P."/>
            <person name="Grigoriev I.V."/>
            <person name="Mortensen U.H."/>
            <person name="Andersen M.R."/>
            <person name="Baker S.E."/>
        </authorList>
    </citation>
    <scope>NUCLEOTIDE SEQUENCE [LARGE SCALE GENOMIC DNA]</scope>
    <source>
        <strain evidence="1 2">CBS 121593</strain>
    </source>
</reference>
<evidence type="ECO:0008006" key="3">
    <source>
        <dbReference type="Google" id="ProtNLM"/>
    </source>
</evidence>
<dbReference type="OrthoDB" id="2831558at2759"/>
<dbReference type="AlphaFoldDB" id="A0A395GVM3"/>
<evidence type="ECO:0000313" key="1">
    <source>
        <dbReference type="EMBL" id="RAK99621.1"/>
    </source>
</evidence>
<dbReference type="RefSeq" id="XP_025573949.1">
    <property type="nucleotide sequence ID" value="XM_025717900.1"/>
</dbReference>
<organism evidence="1 2">
    <name type="scientific">Aspergillus ibericus CBS 121593</name>
    <dbReference type="NCBI Taxonomy" id="1448316"/>
    <lineage>
        <taxon>Eukaryota</taxon>
        <taxon>Fungi</taxon>
        <taxon>Dikarya</taxon>
        <taxon>Ascomycota</taxon>
        <taxon>Pezizomycotina</taxon>
        <taxon>Eurotiomycetes</taxon>
        <taxon>Eurotiomycetidae</taxon>
        <taxon>Eurotiales</taxon>
        <taxon>Aspergillaceae</taxon>
        <taxon>Aspergillus</taxon>
        <taxon>Aspergillus subgen. Circumdati</taxon>
    </lineage>
</organism>
<dbReference type="VEuPathDB" id="FungiDB:BO80DRAFT_409837"/>
<dbReference type="SUPFAM" id="SSF56112">
    <property type="entry name" value="Protein kinase-like (PK-like)"/>
    <property type="match status" value="1"/>
</dbReference>
<dbReference type="InterPro" id="IPR011009">
    <property type="entry name" value="Kinase-like_dom_sf"/>
</dbReference>
<dbReference type="EMBL" id="KZ824445">
    <property type="protein sequence ID" value="RAK99621.1"/>
    <property type="molecule type" value="Genomic_DNA"/>
</dbReference>
<dbReference type="Proteomes" id="UP000249402">
    <property type="component" value="Unassembled WGS sequence"/>
</dbReference>
<name>A0A395GVM3_9EURO</name>
<accession>A0A395GVM3</accession>
<sequence>MDYPDTPNSTGSTIILDNFTPPLLQLPTRPSTEEPGSIGHAKHIIRDILQLPLARAEKCPLLDPHGSTVSYLVELHSPIPHAGLAPVQFGTVRTPIDTHRLIVQFKGSNRQNPMSDAFWARNKVAAMKLAREILHNTPFDIAVPDVYAWSDGAGQPGDKAWVVQSATRKWEPLAQHFRRNEQDQEFVLDQIAELQGYFQEYKMPRPAQGYGSFGFDSAGQVCVAPMENPNIGGPFTSIRDMMRAEYMFELSRCEQHGTIRGWSDKPELKRKLDEFTTTGLEKLLNKIPDVKPQFTLNKIELSNFMCDLFLESRIIYIVDFSYATISHPLTEFFNSYHSMFGNLPLPLDPDWGLLYRSVLEGFEKESVDVDLRELDNPACARRVKDPEFSYAMGRDLYAAFKRAGIATPRKMRVARIMATFRGLCAAVGGRDLFQWAPDMFAKQEIEEGTEVLGKYLSFMERLVD</sequence>
<keyword evidence="2" id="KW-1185">Reference proteome</keyword>
<gene>
    <name evidence="1" type="ORF">BO80DRAFT_409837</name>
</gene>
<evidence type="ECO:0000313" key="2">
    <source>
        <dbReference type="Proteomes" id="UP000249402"/>
    </source>
</evidence>
<protein>
    <recommendedName>
        <fullName evidence="3">Aminoglycoside phosphotransferase domain-containing protein</fullName>
    </recommendedName>
</protein>
<dbReference type="STRING" id="1448316.A0A395GVM3"/>